<dbReference type="PANTHER" id="PTHR30146:SF109">
    <property type="entry name" value="HTH-TYPE TRANSCRIPTIONAL REGULATOR GALS"/>
    <property type="match status" value="1"/>
</dbReference>
<dbReference type="SUPFAM" id="SSF47413">
    <property type="entry name" value="lambda repressor-like DNA-binding domains"/>
    <property type="match status" value="1"/>
</dbReference>
<dbReference type="GO" id="GO:0003700">
    <property type="term" value="F:DNA-binding transcription factor activity"/>
    <property type="evidence" value="ECO:0007669"/>
    <property type="project" value="TreeGrafter"/>
</dbReference>
<reference evidence="5 6" key="1">
    <citation type="submission" date="2018-09" db="EMBL/GenBank/DDBJ databases">
        <title>Genomic Encyclopedia of Archaeal and Bacterial Type Strains, Phase II (KMG-II): from individual species to whole genera.</title>
        <authorList>
            <person name="Goeker M."/>
        </authorList>
    </citation>
    <scope>NUCLEOTIDE SEQUENCE [LARGE SCALE GENOMIC DNA]</scope>
    <source>
        <strain evidence="5 6">DSM 27148</strain>
    </source>
</reference>
<dbReference type="Pfam" id="PF00356">
    <property type="entry name" value="LacI"/>
    <property type="match status" value="1"/>
</dbReference>
<proteinExistence type="predicted"/>
<dbReference type="InterPro" id="IPR001761">
    <property type="entry name" value="Peripla_BP/Lac1_sug-bd_dom"/>
</dbReference>
<dbReference type="InterPro" id="IPR028082">
    <property type="entry name" value="Peripla_BP_I"/>
</dbReference>
<evidence type="ECO:0000313" key="6">
    <source>
        <dbReference type="Proteomes" id="UP000283387"/>
    </source>
</evidence>
<dbReference type="GO" id="GO:0000976">
    <property type="term" value="F:transcription cis-regulatory region binding"/>
    <property type="evidence" value="ECO:0007669"/>
    <property type="project" value="TreeGrafter"/>
</dbReference>
<evidence type="ECO:0000256" key="1">
    <source>
        <dbReference type="ARBA" id="ARBA00023015"/>
    </source>
</evidence>
<protein>
    <submittedName>
        <fullName evidence="5">LacI family transcriptional regulator</fullName>
    </submittedName>
</protein>
<organism evidence="5 6">
    <name type="scientific">Mangrovibacterium diazotrophicum</name>
    <dbReference type="NCBI Taxonomy" id="1261403"/>
    <lineage>
        <taxon>Bacteria</taxon>
        <taxon>Pseudomonadati</taxon>
        <taxon>Bacteroidota</taxon>
        <taxon>Bacteroidia</taxon>
        <taxon>Marinilabiliales</taxon>
        <taxon>Prolixibacteraceae</taxon>
        <taxon>Mangrovibacterium</taxon>
    </lineage>
</organism>
<dbReference type="Proteomes" id="UP000283387">
    <property type="component" value="Unassembled WGS sequence"/>
</dbReference>
<comment type="caution">
    <text evidence="5">The sequence shown here is derived from an EMBL/GenBank/DDBJ whole genome shotgun (WGS) entry which is preliminary data.</text>
</comment>
<dbReference type="SMART" id="SM00354">
    <property type="entry name" value="HTH_LACI"/>
    <property type="match status" value="1"/>
</dbReference>
<evidence type="ECO:0000256" key="2">
    <source>
        <dbReference type="ARBA" id="ARBA00023125"/>
    </source>
</evidence>
<dbReference type="PROSITE" id="PS50932">
    <property type="entry name" value="HTH_LACI_2"/>
    <property type="match status" value="1"/>
</dbReference>
<evidence type="ECO:0000256" key="3">
    <source>
        <dbReference type="ARBA" id="ARBA00023163"/>
    </source>
</evidence>
<dbReference type="CDD" id="cd06267">
    <property type="entry name" value="PBP1_LacI_sugar_binding-like"/>
    <property type="match status" value="1"/>
</dbReference>
<sequence length="338" mass="37268">MSKRHVSLKDLARELNVSISTVSRALKDHPDISEEVRKKVKRLAAERNYSPNPLAMGLLKQATRMIGIIVPDLVTHFYSSIISGIESVAKEKGYFVVIASSNEKLEKEKESIANLLQARVEGLIICMSRETTNTEHLEQLLKADIPLVMFDRVCLTNQISAVIADNADASQKIVAHFYSKGYRRIAYVSGPDNLSISKERMAGYLTGLEACGLPIDAALIETCDLTFESAQAAMNRLLQLPIPPDAVFGINDTVAFGLMKAIKTAGLRIPHDMGVVGFTDEFHSTVVDPPLTSVTHPTFEMGQKTAELFFKRLHSAALSETVILETKLVERESSEKPQ</sequence>
<accession>A0A419W324</accession>
<dbReference type="InterPro" id="IPR010982">
    <property type="entry name" value="Lambda_DNA-bd_dom_sf"/>
</dbReference>
<dbReference type="InterPro" id="IPR000843">
    <property type="entry name" value="HTH_LacI"/>
</dbReference>
<keyword evidence="6" id="KW-1185">Reference proteome</keyword>
<feature type="domain" description="HTH lacI-type" evidence="4">
    <location>
        <begin position="6"/>
        <end position="60"/>
    </location>
</feature>
<dbReference type="CDD" id="cd01392">
    <property type="entry name" value="HTH_LacI"/>
    <property type="match status" value="1"/>
</dbReference>
<keyword evidence="1" id="KW-0805">Transcription regulation</keyword>
<dbReference type="PANTHER" id="PTHR30146">
    <property type="entry name" value="LACI-RELATED TRANSCRIPTIONAL REPRESSOR"/>
    <property type="match status" value="1"/>
</dbReference>
<keyword evidence="3" id="KW-0804">Transcription</keyword>
<gene>
    <name evidence="5" type="ORF">BC643_0215</name>
</gene>
<name>A0A419W324_9BACT</name>
<keyword evidence="2" id="KW-0238">DNA-binding</keyword>
<dbReference type="EMBL" id="RAPN01000001">
    <property type="protein sequence ID" value="RKD89881.1"/>
    <property type="molecule type" value="Genomic_DNA"/>
</dbReference>
<dbReference type="AlphaFoldDB" id="A0A419W324"/>
<dbReference type="Pfam" id="PF00532">
    <property type="entry name" value="Peripla_BP_1"/>
    <property type="match status" value="1"/>
</dbReference>
<dbReference type="SUPFAM" id="SSF53822">
    <property type="entry name" value="Periplasmic binding protein-like I"/>
    <property type="match status" value="1"/>
</dbReference>
<dbReference type="OrthoDB" id="9803256at2"/>
<evidence type="ECO:0000259" key="4">
    <source>
        <dbReference type="PROSITE" id="PS50932"/>
    </source>
</evidence>
<evidence type="ECO:0000313" key="5">
    <source>
        <dbReference type="EMBL" id="RKD89881.1"/>
    </source>
</evidence>
<dbReference type="Gene3D" id="3.40.50.2300">
    <property type="match status" value="2"/>
</dbReference>
<dbReference type="Gene3D" id="1.10.260.40">
    <property type="entry name" value="lambda repressor-like DNA-binding domains"/>
    <property type="match status" value="1"/>
</dbReference>
<dbReference type="RefSeq" id="WP_120271330.1">
    <property type="nucleotide sequence ID" value="NZ_RAPN01000001.1"/>
</dbReference>